<name>A0A6J4NIW6_9ACTN</name>
<reference evidence="1" key="1">
    <citation type="submission" date="2020-02" db="EMBL/GenBank/DDBJ databases">
        <authorList>
            <person name="Meier V. D."/>
        </authorList>
    </citation>
    <scope>NUCLEOTIDE SEQUENCE</scope>
    <source>
        <strain evidence="1">AVDCRST_MAG22</strain>
    </source>
</reference>
<protein>
    <submittedName>
        <fullName evidence="1">Uncharacterized protein</fullName>
    </submittedName>
</protein>
<sequence length="53" mass="6695">MKKRVLKRIAILAAPIIWRRIRGRRGRHHSWHRHRGWHGRHHRFGHKRRGIWL</sequence>
<dbReference type="EMBL" id="CADCUV010000013">
    <property type="protein sequence ID" value="CAA9385763.1"/>
    <property type="molecule type" value="Genomic_DNA"/>
</dbReference>
<organism evidence="1">
    <name type="scientific">uncultured Rubrobacteraceae bacterium</name>
    <dbReference type="NCBI Taxonomy" id="349277"/>
    <lineage>
        <taxon>Bacteria</taxon>
        <taxon>Bacillati</taxon>
        <taxon>Actinomycetota</taxon>
        <taxon>Rubrobacteria</taxon>
        <taxon>Rubrobacterales</taxon>
        <taxon>Rubrobacteraceae</taxon>
        <taxon>environmental samples</taxon>
    </lineage>
</organism>
<proteinExistence type="predicted"/>
<gene>
    <name evidence="1" type="ORF">AVDCRST_MAG22-257</name>
</gene>
<accession>A0A6J4NIW6</accession>
<evidence type="ECO:0000313" key="1">
    <source>
        <dbReference type="EMBL" id="CAA9385763.1"/>
    </source>
</evidence>
<dbReference type="AlphaFoldDB" id="A0A6J4NIW6"/>